<dbReference type="InterPro" id="IPR050834">
    <property type="entry name" value="Glycosyltransf_2"/>
</dbReference>
<dbReference type="SUPFAM" id="SSF53448">
    <property type="entry name" value="Nucleotide-diphospho-sugar transferases"/>
    <property type="match status" value="1"/>
</dbReference>
<gene>
    <name evidence="3" type="primary">kfoC</name>
    <name evidence="3" type="ORF">Pla52n_47740</name>
</gene>
<reference evidence="3 4" key="1">
    <citation type="submission" date="2019-02" db="EMBL/GenBank/DDBJ databases">
        <title>Deep-cultivation of Planctomycetes and their phenomic and genomic characterization uncovers novel biology.</title>
        <authorList>
            <person name="Wiegand S."/>
            <person name="Jogler M."/>
            <person name="Boedeker C."/>
            <person name="Pinto D."/>
            <person name="Vollmers J."/>
            <person name="Rivas-Marin E."/>
            <person name="Kohn T."/>
            <person name="Peeters S.H."/>
            <person name="Heuer A."/>
            <person name="Rast P."/>
            <person name="Oberbeckmann S."/>
            <person name="Bunk B."/>
            <person name="Jeske O."/>
            <person name="Meyerdierks A."/>
            <person name="Storesund J.E."/>
            <person name="Kallscheuer N."/>
            <person name="Luecker S."/>
            <person name="Lage O.M."/>
            <person name="Pohl T."/>
            <person name="Merkel B.J."/>
            <person name="Hornburger P."/>
            <person name="Mueller R.-W."/>
            <person name="Bruemmer F."/>
            <person name="Labrenz M."/>
            <person name="Spormann A.M."/>
            <person name="Op Den Camp H."/>
            <person name="Overmann J."/>
            <person name="Amann R."/>
            <person name="Jetten M.S.M."/>
            <person name="Mascher T."/>
            <person name="Medema M.H."/>
            <person name="Devos D.P."/>
            <person name="Kaster A.-K."/>
            <person name="Ovreas L."/>
            <person name="Rohde M."/>
            <person name="Galperin M.Y."/>
            <person name="Jogler C."/>
        </authorList>
    </citation>
    <scope>NUCLEOTIDE SEQUENCE [LARGE SCALE GENOMIC DNA]</scope>
    <source>
        <strain evidence="3 4">Pla52n</strain>
    </source>
</reference>
<feature type="compositionally biased region" description="Basic and acidic residues" evidence="1">
    <location>
        <begin position="261"/>
        <end position="276"/>
    </location>
</feature>
<evidence type="ECO:0000256" key="1">
    <source>
        <dbReference type="SAM" id="MobiDB-lite"/>
    </source>
</evidence>
<feature type="region of interest" description="Disordered" evidence="1">
    <location>
        <begin position="261"/>
        <end position="289"/>
    </location>
</feature>
<keyword evidence="4" id="KW-1185">Reference proteome</keyword>
<accession>A0A5C6AE58</accession>
<dbReference type="Gene3D" id="3.90.550.10">
    <property type="entry name" value="Spore Coat Polysaccharide Biosynthesis Protein SpsA, Chain A"/>
    <property type="match status" value="1"/>
</dbReference>
<evidence type="ECO:0000313" key="3">
    <source>
        <dbReference type="EMBL" id="TWT98264.1"/>
    </source>
</evidence>
<evidence type="ECO:0000313" key="4">
    <source>
        <dbReference type="Proteomes" id="UP000320176"/>
    </source>
</evidence>
<sequence length="289" mass="33023">MTDDQTNDRKPRRISVVLSTYNAPAWLEKSLWGYAMQTYHDFELIIADDGSRSETRDMIERIREQTQMLIRHVWHLDDGFRKCTILNEAIRAAKGDYLVFSDGDCIPRPDFLAQHHAAACPGRFLSGGYYKLPMSVSEAISVDDIRSGRAFSVSFLRSSGLPFSPRWLRLNARGIWADFLNRVTTTKPTWNGNNASGWTTDIVAAGGFDERMRYGGEDRELGERLENAGIRGKHVRYQTVCLHLDHARGYVNDADLRRNREIRDETQRTGRTRTEHGLQVSAERSQKVA</sequence>
<dbReference type="Pfam" id="PF00535">
    <property type="entry name" value="Glycos_transf_2"/>
    <property type="match status" value="1"/>
</dbReference>
<name>A0A5C6AE58_9BACT</name>
<dbReference type="InterPro" id="IPR029044">
    <property type="entry name" value="Nucleotide-diphossugar_trans"/>
</dbReference>
<dbReference type="PANTHER" id="PTHR43685">
    <property type="entry name" value="GLYCOSYLTRANSFERASE"/>
    <property type="match status" value="1"/>
</dbReference>
<dbReference type="PANTHER" id="PTHR43685:SF3">
    <property type="entry name" value="SLR2126 PROTEIN"/>
    <property type="match status" value="1"/>
</dbReference>
<dbReference type="Proteomes" id="UP000320176">
    <property type="component" value="Unassembled WGS sequence"/>
</dbReference>
<dbReference type="EMBL" id="SJPN01000006">
    <property type="protein sequence ID" value="TWT98264.1"/>
    <property type="molecule type" value="Genomic_DNA"/>
</dbReference>
<proteinExistence type="predicted"/>
<comment type="caution">
    <text evidence="3">The sequence shown here is derived from an EMBL/GenBank/DDBJ whole genome shotgun (WGS) entry which is preliminary data.</text>
</comment>
<feature type="domain" description="Glycosyltransferase 2-like" evidence="2">
    <location>
        <begin position="15"/>
        <end position="116"/>
    </location>
</feature>
<dbReference type="RefSeq" id="WP_146521886.1">
    <property type="nucleotide sequence ID" value="NZ_CP151726.1"/>
</dbReference>
<dbReference type="OrthoDB" id="9784574at2"/>
<dbReference type="InterPro" id="IPR001173">
    <property type="entry name" value="Glyco_trans_2-like"/>
</dbReference>
<organism evidence="3 4">
    <name type="scientific">Stieleria varia</name>
    <dbReference type="NCBI Taxonomy" id="2528005"/>
    <lineage>
        <taxon>Bacteria</taxon>
        <taxon>Pseudomonadati</taxon>
        <taxon>Planctomycetota</taxon>
        <taxon>Planctomycetia</taxon>
        <taxon>Pirellulales</taxon>
        <taxon>Pirellulaceae</taxon>
        <taxon>Stieleria</taxon>
    </lineage>
</organism>
<protein>
    <submittedName>
        <fullName evidence="3">Chondroitin synthase</fullName>
    </submittedName>
</protein>
<dbReference type="CDD" id="cd06420">
    <property type="entry name" value="GT2_Chondriotin_Pol_N"/>
    <property type="match status" value="1"/>
</dbReference>
<dbReference type="AlphaFoldDB" id="A0A5C6AE58"/>
<evidence type="ECO:0000259" key="2">
    <source>
        <dbReference type="Pfam" id="PF00535"/>
    </source>
</evidence>